<dbReference type="AlphaFoldDB" id="A0A147F9D8"/>
<accession>A0A147F9D8</accession>
<evidence type="ECO:0000313" key="2">
    <source>
        <dbReference type="Proteomes" id="UP000072189"/>
    </source>
</evidence>
<dbReference type="PATRIC" id="fig|2033.7.peg.1861"/>
<dbReference type="Pfam" id="PF07081">
    <property type="entry name" value="DUF1349"/>
    <property type="match status" value="1"/>
</dbReference>
<dbReference type="EMBL" id="LDRV01000035">
    <property type="protein sequence ID" value="KTS13077.1"/>
    <property type="molecule type" value="Genomic_DNA"/>
</dbReference>
<protein>
    <recommendedName>
        <fullName evidence="3">DUF1349 domain-containing protein</fullName>
    </recommendedName>
</protein>
<dbReference type="Proteomes" id="UP000072189">
    <property type="component" value="Unassembled WGS sequence"/>
</dbReference>
<organism evidence="1 2">
    <name type="scientific">Microbacterium testaceum</name>
    <name type="common">Aureobacterium testaceum</name>
    <name type="synonym">Brevibacterium testaceum</name>
    <dbReference type="NCBI Taxonomy" id="2033"/>
    <lineage>
        <taxon>Bacteria</taxon>
        <taxon>Bacillati</taxon>
        <taxon>Actinomycetota</taxon>
        <taxon>Actinomycetes</taxon>
        <taxon>Micrococcales</taxon>
        <taxon>Microbacteriaceae</taxon>
        <taxon>Microbacterium</taxon>
    </lineage>
</organism>
<reference evidence="1 2" key="1">
    <citation type="journal article" date="2016" name="Front. Microbiol.">
        <title>Genomic Resource of Rice Seed Associated Bacteria.</title>
        <authorList>
            <person name="Midha S."/>
            <person name="Bansal K."/>
            <person name="Sharma S."/>
            <person name="Kumar N."/>
            <person name="Patil P.P."/>
            <person name="Chaudhry V."/>
            <person name="Patil P.B."/>
        </authorList>
    </citation>
    <scope>NUCLEOTIDE SEQUENCE [LARGE SCALE GENOMIC DNA]</scope>
    <source>
        <strain evidence="1 2">RSA3</strain>
    </source>
</reference>
<evidence type="ECO:0000313" key="1">
    <source>
        <dbReference type="EMBL" id="KTS13077.1"/>
    </source>
</evidence>
<sequence>MRCASLPFDLHDSEGSAWMPTASGIEGIAPAGTDLFVDPSGVSGVAAETLLNAHTLLGTPPAGDFTLSARVTPDFRATFDAGVLLAWVDDTTWAKLCFERSPAGASMVVSVVTKGVSDDANGFVVHSRDARLRIARVGNLLAFHAHDGEGWSFVRAFTLPGVADALTVGFEVQSPTGEGCRVAFDEIVFERRTVADLRSGD</sequence>
<dbReference type="PANTHER" id="PTHR35332">
    <property type="entry name" value="REGULATION OF ENOLASE PROTEIN 1"/>
    <property type="match status" value="1"/>
</dbReference>
<proteinExistence type="predicted"/>
<dbReference type="Gene3D" id="2.60.120.200">
    <property type="match status" value="1"/>
</dbReference>
<dbReference type="PANTHER" id="PTHR35332:SF2">
    <property type="entry name" value="REGULATION OF ENOLASE PROTEIN 1"/>
    <property type="match status" value="1"/>
</dbReference>
<gene>
    <name evidence="1" type="ORF">RSA3_06300</name>
</gene>
<dbReference type="RefSeq" id="WP_058613708.1">
    <property type="nucleotide sequence ID" value="NZ_LDRV01000035.1"/>
</dbReference>
<evidence type="ECO:0008006" key="3">
    <source>
        <dbReference type="Google" id="ProtNLM"/>
    </source>
</evidence>
<dbReference type="SUPFAM" id="SSF49899">
    <property type="entry name" value="Concanavalin A-like lectins/glucanases"/>
    <property type="match status" value="1"/>
</dbReference>
<dbReference type="InterPro" id="IPR009784">
    <property type="entry name" value="DUF1349"/>
</dbReference>
<name>A0A147F9D8_MICTE</name>
<dbReference type="InterPro" id="IPR013320">
    <property type="entry name" value="ConA-like_dom_sf"/>
</dbReference>
<comment type="caution">
    <text evidence="1">The sequence shown here is derived from an EMBL/GenBank/DDBJ whole genome shotgun (WGS) entry which is preliminary data.</text>
</comment>